<accession>A0A6A6KA24</accession>
<evidence type="ECO:0000313" key="3">
    <source>
        <dbReference type="Proteomes" id="UP000467840"/>
    </source>
</evidence>
<dbReference type="PANTHER" id="PTHR34572">
    <property type="entry name" value="GOLGIN FAMILY A PROTEIN"/>
    <property type="match status" value="1"/>
</dbReference>
<keyword evidence="3" id="KW-1185">Reference proteome</keyword>
<comment type="caution">
    <text evidence="2">The sequence shown here is derived from an EMBL/GenBank/DDBJ whole genome shotgun (WGS) entry which is preliminary data.</text>
</comment>
<evidence type="ECO:0000313" key="2">
    <source>
        <dbReference type="EMBL" id="KAF2285711.1"/>
    </source>
</evidence>
<feature type="compositionally biased region" description="Polar residues" evidence="1">
    <location>
        <begin position="65"/>
        <end position="75"/>
    </location>
</feature>
<gene>
    <name evidence="2" type="ORF">GH714_007322</name>
</gene>
<dbReference type="Proteomes" id="UP000467840">
    <property type="component" value="Chromosome 3"/>
</dbReference>
<organism evidence="2 3">
    <name type="scientific">Hevea brasiliensis</name>
    <name type="common">Para rubber tree</name>
    <name type="synonym">Siphonia brasiliensis</name>
    <dbReference type="NCBI Taxonomy" id="3981"/>
    <lineage>
        <taxon>Eukaryota</taxon>
        <taxon>Viridiplantae</taxon>
        <taxon>Streptophyta</taxon>
        <taxon>Embryophyta</taxon>
        <taxon>Tracheophyta</taxon>
        <taxon>Spermatophyta</taxon>
        <taxon>Magnoliopsida</taxon>
        <taxon>eudicotyledons</taxon>
        <taxon>Gunneridae</taxon>
        <taxon>Pentapetalae</taxon>
        <taxon>rosids</taxon>
        <taxon>fabids</taxon>
        <taxon>Malpighiales</taxon>
        <taxon>Euphorbiaceae</taxon>
        <taxon>Crotonoideae</taxon>
        <taxon>Micrandreae</taxon>
        <taxon>Hevea</taxon>
    </lineage>
</organism>
<evidence type="ECO:0000256" key="1">
    <source>
        <dbReference type="SAM" id="MobiDB-lite"/>
    </source>
</evidence>
<sequence length="120" mass="13288">MEGVGSRLGRASSRYGPSATAAVFNGPVRKWRKKWVHVSPSSTIAVLEERRKAAKKVDHEAKAGSINQFTELPTSKNDEQTSDTALKTETQNCSSSCFMGMGMGMGWFHIPDSFLLRFYL</sequence>
<dbReference type="PANTHER" id="PTHR34572:SF8">
    <property type="entry name" value="(RAPE) HYPOTHETICAL PROTEIN"/>
    <property type="match status" value="1"/>
</dbReference>
<reference evidence="2 3" key="1">
    <citation type="journal article" date="2020" name="Mol. Plant">
        <title>The Chromosome-Based Rubber Tree Genome Provides New Insights into Spurge Genome Evolution and Rubber Biosynthesis.</title>
        <authorList>
            <person name="Liu J."/>
            <person name="Shi C."/>
            <person name="Shi C.C."/>
            <person name="Li W."/>
            <person name="Zhang Q.J."/>
            <person name="Zhang Y."/>
            <person name="Li K."/>
            <person name="Lu H.F."/>
            <person name="Shi C."/>
            <person name="Zhu S.T."/>
            <person name="Xiao Z.Y."/>
            <person name="Nan H."/>
            <person name="Yue Y."/>
            <person name="Zhu X.G."/>
            <person name="Wu Y."/>
            <person name="Hong X.N."/>
            <person name="Fan G.Y."/>
            <person name="Tong Y."/>
            <person name="Zhang D."/>
            <person name="Mao C.L."/>
            <person name="Liu Y.L."/>
            <person name="Hao S.J."/>
            <person name="Liu W.Q."/>
            <person name="Lv M.Q."/>
            <person name="Zhang H.B."/>
            <person name="Liu Y."/>
            <person name="Hu-Tang G.R."/>
            <person name="Wang J.P."/>
            <person name="Wang J.H."/>
            <person name="Sun Y.H."/>
            <person name="Ni S.B."/>
            <person name="Chen W.B."/>
            <person name="Zhang X.C."/>
            <person name="Jiao Y.N."/>
            <person name="Eichler E.E."/>
            <person name="Li G.H."/>
            <person name="Liu X."/>
            <person name="Gao L.Z."/>
        </authorList>
    </citation>
    <scope>NUCLEOTIDE SEQUENCE [LARGE SCALE GENOMIC DNA]</scope>
    <source>
        <strain evidence="3">cv. GT1</strain>
        <tissue evidence="2">Leaf</tissue>
    </source>
</reference>
<feature type="region of interest" description="Disordered" evidence="1">
    <location>
        <begin position="1"/>
        <end position="20"/>
    </location>
</feature>
<protein>
    <submittedName>
        <fullName evidence="2">Uncharacterized protein</fullName>
    </submittedName>
</protein>
<feature type="region of interest" description="Disordered" evidence="1">
    <location>
        <begin position="56"/>
        <end position="88"/>
    </location>
</feature>
<proteinExistence type="predicted"/>
<name>A0A6A6KA24_HEVBR</name>
<dbReference type="EMBL" id="JAAGAX010000017">
    <property type="protein sequence ID" value="KAF2285711.1"/>
    <property type="molecule type" value="Genomic_DNA"/>
</dbReference>
<dbReference type="AlphaFoldDB" id="A0A6A6KA24"/>